<protein>
    <recommendedName>
        <fullName evidence="3">alpha-L-fucosidase</fullName>
        <ecNumber evidence="3">3.2.1.51</ecNumber>
    </recommendedName>
</protein>
<evidence type="ECO:0000259" key="9">
    <source>
        <dbReference type="Pfam" id="PF01120"/>
    </source>
</evidence>
<dbReference type="GO" id="GO:0006004">
    <property type="term" value="P:fucose metabolic process"/>
    <property type="evidence" value="ECO:0007669"/>
    <property type="project" value="InterPro"/>
</dbReference>
<dbReference type="AlphaFoldDB" id="A0AAE3H172"/>
<keyword evidence="5" id="KW-0378">Hydrolase</keyword>
<evidence type="ECO:0000256" key="6">
    <source>
        <dbReference type="ARBA" id="ARBA00023295"/>
    </source>
</evidence>
<proteinExistence type="inferred from homology"/>
<dbReference type="Gene3D" id="3.20.20.80">
    <property type="entry name" value="Glycosidases"/>
    <property type="match status" value="1"/>
</dbReference>
<sequence length="480" mass="55767">MTVFCRKQFSIFLLFFSIFNSAFGQSSVHPISTEYQYPKEKEVAQNLENWRDQKFGIIIHWGLYAVPGIIESWSLCDEDWITRDSTSNYADYKKWYWGLDKSFNPVKFNPEAWATAAKSAGMKYLVFTTKHHDGFNMFDTKFSDFKISNGPFKGNPKADVAKYVFDAFRKQNFLIGAYYSKPDWHSQYFWWDRHSTPNRNVNYDIRKNPWRWNKFVEYTHNQLNELTTDYGKIDILWLDGGWVRPRNTVTDEVRAWGAPIPDFDQEINMPKVAKMVRKNQEGILIVDRTVHGEFENYRTPEQAIPKDRSDNPWESCITLGGAWGFVPNDNFKPSATVIHTLIEIVAKGGNLLLGVGPTAEGEFLPEQISRLNEIGVWLNKFGEAIYNTRSLENFQSGDVYFTKSKDKYAFAIQKISLDKLLKETITWQGNSPKKGSKVNIVGESETLKWETKGDKTTVWISKKLLEKYKNEPALAFKYEF</sequence>
<dbReference type="PIRSF" id="PIRSF001092">
    <property type="entry name" value="Alpha-L-fucosidase"/>
    <property type="match status" value="1"/>
</dbReference>
<dbReference type="Pfam" id="PF01120">
    <property type="entry name" value="Alpha_L_fucos"/>
    <property type="match status" value="1"/>
</dbReference>
<keyword evidence="6" id="KW-0326">Glycosidase</keyword>
<dbReference type="SMART" id="SM00812">
    <property type="entry name" value="Alpha_L_fucos"/>
    <property type="match status" value="1"/>
</dbReference>
<dbReference type="InterPro" id="IPR017853">
    <property type="entry name" value="GH"/>
</dbReference>
<organism evidence="10 11">
    <name type="scientific">Lacihabitans soyangensis</name>
    <dbReference type="NCBI Taxonomy" id="869394"/>
    <lineage>
        <taxon>Bacteria</taxon>
        <taxon>Pseudomonadati</taxon>
        <taxon>Bacteroidota</taxon>
        <taxon>Cytophagia</taxon>
        <taxon>Cytophagales</taxon>
        <taxon>Leadbetterellaceae</taxon>
        <taxon>Lacihabitans</taxon>
    </lineage>
</organism>
<dbReference type="PANTHER" id="PTHR10030:SF37">
    <property type="entry name" value="ALPHA-L-FUCOSIDASE-RELATED"/>
    <property type="match status" value="1"/>
</dbReference>
<feature type="chain" id="PRO_5042086136" description="alpha-L-fucosidase" evidence="8">
    <location>
        <begin position="25"/>
        <end position="480"/>
    </location>
</feature>
<dbReference type="Proteomes" id="UP001204144">
    <property type="component" value="Unassembled WGS sequence"/>
</dbReference>
<reference evidence="10 11" key="1">
    <citation type="submission" date="2018-11" db="EMBL/GenBank/DDBJ databases">
        <title>Novel bacteria species description.</title>
        <authorList>
            <person name="Han J.-H."/>
        </authorList>
    </citation>
    <scope>NUCLEOTIDE SEQUENCE [LARGE SCALE GENOMIC DNA]</scope>
    <source>
        <strain evidence="10 11">KCTC23259</strain>
    </source>
</reference>
<dbReference type="InterPro" id="IPR016286">
    <property type="entry name" value="FUC_metazoa-typ"/>
</dbReference>
<feature type="domain" description="Glycoside hydrolase family 29 N-terminal" evidence="9">
    <location>
        <begin position="27"/>
        <end position="383"/>
    </location>
</feature>
<gene>
    <name evidence="10" type="ORF">EGI31_09190</name>
</gene>
<comment type="function">
    <text evidence="1">Alpha-L-fucosidase is responsible for hydrolyzing the alpha-1,6-linked fucose joined to the reducing-end N-acetylglucosamine of the carbohydrate moieties of glycoproteins.</text>
</comment>
<evidence type="ECO:0000256" key="1">
    <source>
        <dbReference type="ARBA" id="ARBA00004071"/>
    </source>
</evidence>
<accession>A0AAE3H172</accession>
<dbReference type="GO" id="GO:0004560">
    <property type="term" value="F:alpha-L-fucosidase activity"/>
    <property type="evidence" value="ECO:0007669"/>
    <property type="project" value="InterPro"/>
</dbReference>
<dbReference type="GO" id="GO:0005764">
    <property type="term" value="C:lysosome"/>
    <property type="evidence" value="ECO:0007669"/>
    <property type="project" value="TreeGrafter"/>
</dbReference>
<dbReference type="InterPro" id="IPR000933">
    <property type="entry name" value="Glyco_hydro_29"/>
</dbReference>
<comment type="similarity">
    <text evidence="2">Belongs to the glycosyl hydrolase 29 family.</text>
</comment>
<evidence type="ECO:0000256" key="2">
    <source>
        <dbReference type="ARBA" id="ARBA00007951"/>
    </source>
</evidence>
<dbReference type="PANTHER" id="PTHR10030">
    <property type="entry name" value="ALPHA-L-FUCOSIDASE"/>
    <property type="match status" value="1"/>
</dbReference>
<feature type="site" description="May be important for catalysis" evidence="7">
    <location>
        <position position="316"/>
    </location>
</feature>
<dbReference type="EC" id="3.2.1.51" evidence="3"/>
<dbReference type="GO" id="GO:0016139">
    <property type="term" value="P:glycoside catabolic process"/>
    <property type="evidence" value="ECO:0007669"/>
    <property type="project" value="TreeGrafter"/>
</dbReference>
<keyword evidence="4 8" id="KW-0732">Signal</keyword>
<comment type="caution">
    <text evidence="10">The sequence shown here is derived from an EMBL/GenBank/DDBJ whole genome shotgun (WGS) entry which is preliminary data.</text>
</comment>
<evidence type="ECO:0000313" key="10">
    <source>
        <dbReference type="EMBL" id="MCP9763129.1"/>
    </source>
</evidence>
<evidence type="ECO:0000256" key="5">
    <source>
        <dbReference type="ARBA" id="ARBA00022801"/>
    </source>
</evidence>
<dbReference type="InterPro" id="IPR057739">
    <property type="entry name" value="Glyco_hydro_29_N"/>
</dbReference>
<dbReference type="SUPFAM" id="SSF51445">
    <property type="entry name" value="(Trans)glycosidases"/>
    <property type="match status" value="1"/>
</dbReference>
<feature type="signal peptide" evidence="8">
    <location>
        <begin position="1"/>
        <end position="24"/>
    </location>
</feature>
<evidence type="ECO:0000256" key="3">
    <source>
        <dbReference type="ARBA" id="ARBA00012662"/>
    </source>
</evidence>
<evidence type="ECO:0000256" key="4">
    <source>
        <dbReference type="ARBA" id="ARBA00022729"/>
    </source>
</evidence>
<dbReference type="EMBL" id="RJUF01000021">
    <property type="protein sequence ID" value="MCP9763129.1"/>
    <property type="molecule type" value="Genomic_DNA"/>
</dbReference>
<evidence type="ECO:0000256" key="8">
    <source>
        <dbReference type="SAM" id="SignalP"/>
    </source>
</evidence>
<name>A0AAE3H172_9BACT</name>
<evidence type="ECO:0000256" key="7">
    <source>
        <dbReference type="PIRSR" id="PIRSR001092-1"/>
    </source>
</evidence>
<keyword evidence="11" id="KW-1185">Reference proteome</keyword>
<evidence type="ECO:0000313" key="11">
    <source>
        <dbReference type="Proteomes" id="UP001204144"/>
    </source>
</evidence>